<dbReference type="GO" id="GO:0003676">
    <property type="term" value="F:nucleic acid binding"/>
    <property type="evidence" value="ECO:0007669"/>
    <property type="project" value="InterPro"/>
</dbReference>
<dbReference type="PANTHER" id="PTHR30231:SF4">
    <property type="entry name" value="PROTEIN NEN2"/>
    <property type="match status" value="1"/>
</dbReference>
<evidence type="ECO:0000256" key="2">
    <source>
        <dbReference type="ARBA" id="ARBA00022801"/>
    </source>
</evidence>
<dbReference type="GO" id="GO:0005829">
    <property type="term" value="C:cytosol"/>
    <property type="evidence" value="ECO:0007669"/>
    <property type="project" value="TreeGrafter"/>
</dbReference>
<feature type="domain" description="Exonuclease" evidence="5">
    <location>
        <begin position="8"/>
        <end position="173"/>
    </location>
</feature>
<evidence type="ECO:0000313" key="7">
    <source>
        <dbReference type="Proteomes" id="UP000287547"/>
    </source>
</evidence>
<proteinExistence type="predicted"/>
<evidence type="ECO:0000313" key="6">
    <source>
        <dbReference type="EMBL" id="RSM83219.1"/>
    </source>
</evidence>
<dbReference type="Pfam" id="PF00929">
    <property type="entry name" value="RNase_T"/>
    <property type="match status" value="1"/>
</dbReference>
<dbReference type="InterPro" id="IPR013520">
    <property type="entry name" value="Ribonucl_H"/>
</dbReference>
<keyword evidence="2" id="KW-0378">Hydrolase</keyword>
<dbReference type="EMBL" id="QHKI01000020">
    <property type="protein sequence ID" value="RSM83219.1"/>
    <property type="molecule type" value="Genomic_DNA"/>
</dbReference>
<dbReference type="GO" id="GO:0008408">
    <property type="term" value="F:3'-5' exonuclease activity"/>
    <property type="evidence" value="ECO:0007669"/>
    <property type="project" value="TreeGrafter"/>
</dbReference>
<evidence type="ECO:0000259" key="5">
    <source>
        <dbReference type="SMART" id="SM00479"/>
    </source>
</evidence>
<keyword evidence="1" id="KW-0540">Nuclease</keyword>
<evidence type="ECO:0000256" key="3">
    <source>
        <dbReference type="ARBA" id="ARBA00022839"/>
    </source>
</evidence>
<evidence type="ECO:0000256" key="4">
    <source>
        <dbReference type="SAM" id="MobiDB-lite"/>
    </source>
</evidence>
<dbReference type="SMART" id="SM00479">
    <property type="entry name" value="EXOIII"/>
    <property type="match status" value="1"/>
</dbReference>
<comment type="caution">
    <text evidence="6">The sequence shown here is derived from an EMBL/GenBank/DDBJ whole genome shotgun (WGS) entry which is preliminary data.</text>
</comment>
<reference evidence="6 7" key="1">
    <citation type="submission" date="2018-05" db="EMBL/GenBank/DDBJ databases">
        <title>Evolution of GPA BGCs.</title>
        <authorList>
            <person name="Waglechner N."/>
            <person name="Wright G.D."/>
        </authorList>
    </citation>
    <scope>NUCLEOTIDE SEQUENCE [LARGE SCALE GENOMIC DNA]</scope>
    <source>
        <strain evidence="6 7">A82846</strain>
    </source>
</reference>
<name>A0A428Z754_KIBAR</name>
<feature type="region of interest" description="Disordered" evidence="4">
    <location>
        <begin position="177"/>
        <end position="196"/>
    </location>
</feature>
<organism evidence="6 7">
    <name type="scientific">Kibdelosporangium aridum</name>
    <dbReference type="NCBI Taxonomy" id="2030"/>
    <lineage>
        <taxon>Bacteria</taxon>
        <taxon>Bacillati</taxon>
        <taxon>Actinomycetota</taxon>
        <taxon>Actinomycetes</taxon>
        <taxon>Pseudonocardiales</taxon>
        <taxon>Pseudonocardiaceae</taxon>
        <taxon>Kibdelosporangium</taxon>
    </lineage>
</organism>
<dbReference type="OrthoDB" id="9803913at2"/>
<dbReference type="AlphaFoldDB" id="A0A428Z754"/>
<dbReference type="CDD" id="cd06127">
    <property type="entry name" value="DEDDh"/>
    <property type="match status" value="1"/>
</dbReference>
<dbReference type="Gene3D" id="3.30.420.10">
    <property type="entry name" value="Ribonuclease H-like superfamily/Ribonuclease H"/>
    <property type="match status" value="1"/>
</dbReference>
<dbReference type="InterPro" id="IPR012337">
    <property type="entry name" value="RNaseH-like_sf"/>
</dbReference>
<sequence length="196" mass="21387">MTDWTKLSYAVVDVEGNGQQPPDLVEVATVPIINGVMGKPSSWLVTPERPIKYFATRIHGLTNEDVADAPSFADVQDEVRRALNADVLVAHNAHIDVGVLQRHLGEWECPEVLDTLKLAKRLLPKQSSYKLGSLVETFTLAEGLPDGLTPHRATYDVLVAARLFVLLATRDNTPLSIEELRGDSPGGGEDEPPALF</sequence>
<accession>A0A428Z754</accession>
<keyword evidence="3 6" id="KW-0269">Exonuclease</keyword>
<dbReference type="SUPFAM" id="SSF53098">
    <property type="entry name" value="Ribonuclease H-like"/>
    <property type="match status" value="1"/>
</dbReference>
<dbReference type="Proteomes" id="UP000287547">
    <property type="component" value="Unassembled WGS sequence"/>
</dbReference>
<dbReference type="InterPro" id="IPR036397">
    <property type="entry name" value="RNaseH_sf"/>
</dbReference>
<evidence type="ECO:0000256" key="1">
    <source>
        <dbReference type="ARBA" id="ARBA00022722"/>
    </source>
</evidence>
<protein>
    <submittedName>
        <fullName evidence="6">3'-5' exonuclease</fullName>
    </submittedName>
</protein>
<dbReference type="PANTHER" id="PTHR30231">
    <property type="entry name" value="DNA POLYMERASE III SUBUNIT EPSILON"/>
    <property type="match status" value="1"/>
</dbReference>
<gene>
    <name evidence="6" type="ORF">DMH04_24130</name>
</gene>
<dbReference type="FunFam" id="3.30.420.10:FF:000045">
    <property type="entry name" value="3'-5' exonuclease DinG"/>
    <property type="match status" value="1"/>
</dbReference>